<dbReference type="PROSITE" id="PS00107">
    <property type="entry name" value="PROTEIN_KINASE_ATP"/>
    <property type="match status" value="1"/>
</dbReference>
<evidence type="ECO:0000256" key="20">
    <source>
        <dbReference type="PROSITE-ProRule" id="PRU10141"/>
    </source>
</evidence>
<dbReference type="GO" id="GO:0005524">
    <property type="term" value="F:ATP binding"/>
    <property type="evidence" value="ECO:0007669"/>
    <property type="project" value="UniProtKB-UniRule"/>
</dbReference>
<evidence type="ECO:0000256" key="4">
    <source>
        <dbReference type="ARBA" id="ARBA00012513"/>
    </source>
</evidence>
<dbReference type="PROSITE" id="PS50011">
    <property type="entry name" value="PROTEIN_KINASE_DOM"/>
    <property type="match status" value="1"/>
</dbReference>
<dbReference type="EC" id="2.7.11.1" evidence="4"/>
<dbReference type="AlphaFoldDB" id="A0A9Q1M3B9"/>
<keyword evidence="17" id="KW-0325">Glycoprotein</keyword>
<comment type="similarity">
    <text evidence="3">In the C-terminal section; belongs to the protein kinase superfamily. Ser/Thr protein kinase family.</text>
</comment>
<dbReference type="CDD" id="cd06899">
    <property type="entry name" value="lectin_legume_LecRK_Arcelin_ConA"/>
    <property type="match status" value="1"/>
</dbReference>
<dbReference type="Gene3D" id="3.30.200.20">
    <property type="entry name" value="Phosphorylase Kinase, domain 1"/>
    <property type="match status" value="1"/>
</dbReference>
<keyword evidence="25" id="KW-1185">Reference proteome</keyword>
<dbReference type="SUPFAM" id="SSF56112">
    <property type="entry name" value="Protein kinase-like (PK-like)"/>
    <property type="match status" value="1"/>
</dbReference>
<dbReference type="InterPro" id="IPR013320">
    <property type="entry name" value="ConA-like_dom_sf"/>
</dbReference>
<keyword evidence="14 21" id="KW-1133">Transmembrane helix</keyword>
<evidence type="ECO:0000256" key="13">
    <source>
        <dbReference type="ARBA" id="ARBA00022840"/>
    </source>
</evidence>
<comment type="catalytic activity">
    <reaction evidence="18">
        <text>L-threonyl-[protein] + ATP = O-phospho-L-threonyl-[protein] + ADP + H(+)</text>
        <dbReference type="Rhea" id="RHEA:46608"/>
        <dbReference type="Rhea" id="RHEA-COMP:11060"/>
        <dbReference type="Rhea" id="RHEA-COMP:11605"/>
        <dbReference type="ChEBI" id="CHEBI:15378"/>
        <dbReference type="ChEBI" id="CHEBI:30013"/>
        <dbReference type="ChEBI" id="CHEBI:30616"/>
        <dbReference type="ChEBI" id="CHEBI:61977"/>
        <dbReference type="ChEBI" id="CHEBI:456216"/>
        <dbReference type="EC" id="2.7.11.1"/>
    </reaction>
</comment>
<dbReference type="PANTHER" id="PTHR27007">
    <property type="match status" value="1"/>
</dbReference>
<dbReference type="InterPro" id="IPR008271">
    <property type="entry name" value="Ser/Thr_kinase_AS"/>
</dbReference>
<protein>
    <recommendedName>
        <fullName evidence="4">non-specific serine/threonine protein kinase</fullName>
        <ecNumber evidence="4">2.7.11.1</ecNumber>
    </recommendedName>
</protein>
<dbReference type="PROSITE" id="PS00307">
    <property type="entry name" value="LECTIN_LEGUME_BETA"/>
    <property type="match status" value="1"/>
</dbReference>
<evidence type="ECO:0000256" key="7">
    <source>
        <dbReference type="ARBA" id="ARBA00022679"/>
    </source>
</evidence>
<keyword evidence="5" id="KW-1003">Cell membrane</keyword>
<evidence type="ECO:0000256" key="19">
    <source>
        <dbReference type="ARBA" id="ARBA00048679"/>
    </source>
</evidence>
<evidence type="ECO:0000256" key="9">
    <source>
        <dbReference type="ARBA" id="ARBA00022729"/>
    </source>
</evidence>
<dbReference type="Gene3D" id="1.10.510.10">
    <property type="entry name" value="Transferase(Phosphotransferase) domain 1"/>
    <property type="match status" value="1"/>
</dbReference>
<dbReference type="GO" id="GO:0030246">
    <property type="term" value="F:carbohydrate binding"/>
    <property type="evidence" value="ECO:0007669"/>
    <property type="project" value="UniProtKB-KW"/>
</dbReference>
<feature type="signal peptide" evidence="22">
    <location>
        <begin position="1"/>
        <end position="21"/>
    </location>
</feature>
<evidence type="ECO:0000256" key="2">
    <source>
        <dbReference type="ARBA" id="ARBA00008536"/>
    </source>
</evidence>
<keyword evidence="11 20" id="KW-0547">Nucleotide-binding</keyword>
<dbReference type="InterPro" id="IPR019825">
    <property type="entry name" value="Lectin_legB_Mn/Ca_BS"/>
</dbReference>
<dbReference type="EMBL" id="JAJAGQ010000010">
    <property type="protein sequence ID" value="KAJ8550980.1"/>
    <property type="molecule type" value="Genomic_DNA"/>
</dbReference>
<name>A0A9Q1M3B9_9SOLA</name>
<keyword evidence="6" id="KW-0723">Serine/threonine-protein kinase</keyword>
<evidence type="ECO:0000256" key="6">
    <source>
        <dbReference type="ARBA" id="ARBA00022527"/>
    </source>
</evidence>
<accession>A0A9Q1M3B9</accession>
<evidence type="ECO:0000256" key="3">
    <source>
        <dbReference type="ARBA" id="ARBA00010217"/>
    </source>
</evidence>
<evidence type="ECO:0000256" key="16">
    <source>
        <dbReference type="ARBA" id="ARBA00023170"/>
    </source>
</evidence>
<evidence type="ECO:0000259" key="23">
    <source>
        <dbReference type="PROSITE" id="PS50011"/>
    </source>
</evidence>
<dbReference type="GO" id="GO:0005886">
    <property type="term" value="C:plasma membrane"/>
    <property type="evidence" value="ECO:0007669"/>
    <property type="project" value="UniProtKB-SubCell"/>
</dbReference>
<evidence type="ECO:0000256" key="10">
    <source>
        <dbReference type="ARBA" id="ARBA00022734"/>
    </source>
</evidence>
<dbReference type="InterPro" id="IPR050528">
    <property type="entry name" value="L-type_Lectin-RKs"/>
</dbReference>
<dbReference type="CDD" id="cd14066">
    <property type="entry name" value="STKc_IRAK"/>
    <property type="match status" value="1"/>
</dbReference>
<feature type="transmembrane region" description="Helical" evidence="21">
    <location>
        <begin position="284"/>
        <end position="308"/>
    </location>
</feature>
<dbReference type="PROSITE" id="PS00108">
    <property type="entry name" value="PROTEIN_KINASE_ST"/>
    <property type="match status" value="1"/>
</dbReference>
<evidence type="ECO:0000313" key="25">
    <source>
        <dbReference type="Proteomes" id="UP001152561"/>
    </source>
</evidence>
<dbReference type="GO" id="GO:0004674">
    <property type="term" value="F:protein serine/threonine kinase activity"/>
    <property type="evidence" value="ECO:0007669"/>
    <property type="project" value="UniProtKB-KW"/>
</dbReference>
<dbReference type="Pfam" id="PF00069">
    <property type="entry name" value="Pkinase"/>
    <property type="match status" value="1"/>
</dbReference>
<proteinExistence type="inferred from homology"/>
<dbReference type="InterPro" id="IPR001220">
    <property type="entry name" value="Legume_lectin_dom"/>
</dbReference>
<dbReference type="InterPro" id="IPR000719">
    <property type="entry name" value="Prot_kinase_dom"/>
</dbReference>
<dbReference type="Gene3D" id="2.60.120.200">
    <property type="match status" value="1"/>
</dbReference>
<evidence type="ECO:0000256" key="5">
    <source>
        <dbReference type="ARBA" id="ARBA00022475"/>
    </source>
</evidence>
<evidence type="ECO:0000256" key="15">
    <source>
        <dbReference type="ARBA" id="ARBA00023136"/>
    </source>
</evidence>
<comment type="catalytic activity">
    <reaction evidence="19">
        <text>L-seryl-[protein] + ATP = O-phospho-L-seryl-[protein] + ADP + H(+)</text>
        <dbReference type="Rhea" id="RHEA:17989"/>
        <dbReference type="Rhea" id="RHEA-COMP:9863"/>
        <dbReference type="Rhea" id="RHEA-COMP:11604"/>
        <dbReference type="ChEBI" id="CHEBI:15378"/>
        <dbReference type="ChEBI" id="CHEBI:29999"/>
        <dbReference type="ChEBI" id="CHEBI:30616"/>
        <dbReference type="ChEBI" id="CHEBI:83421"/>
        <dbReference type="ChEBI" id="CHEBI:456216"/>
        <dbReference type="EC" id="2.7.11.1"/>
    </reaction>
</comment>
<evidence type="ECO:0000256" key="11">
    <source>
        <dbReference type="ARBA" id="ARBA00022741"/>
    </source>
</evidence>
<evidence type="ECO:0000256" key="14">
    <source>
        <dbReference type="ARBA" id="ARBA00022989"/>
    </source>
</evidence>
<dbReference type="SMART" id="SM00220">
    <property type="entry name" value="S_TKc"/>
    <property type="match status" value="1"/>
</dbReference>
<evidence type="ECO:0000256" key="22">
    <source>
        <dbReference type="SAM" id="SignalP"/>
    </source>
</evidence>
<evidence type="ECO:0000256" key="18">
    <source>
        <dbReference type="ARBA" id="ARBA00047899"/>
    </source>
</evidence>
<keyword evidence="12" id="KW-0418">Kinase</keyword>
<dbReference type="InterPro" id="IPR011009">
    <property type="entry name" value="Kinase-like_dom_sf"/>
</dbReference>
<keyword evidence="10" id="KW-0430">Lectin</keyword>
<comment type="subcellular location">
    <subcellularLocation>
        <location evidence="1">Cell membrane</location>
        <topology evidence="1">Single-pass type I membrane protein</topology>
    </subcellularLocation>
</comment>
<keyword evidence="9 22" id="KW-0732">Signal</keyword>
<dbReference type="Proteomes" id="UP001152561">
    <property type="component" value="Unassembled WGS sequence"/>
</dbReference>
<feature type="chain" id="PRO_5040489635" description="non-specific serine/threonine protein kinase" evidence="22">
    <location>
        <begin position="22"/>
        <end position="664"/>
    </location>
</feature>
<dbReference type="InterPro" id="IPR017441">
    <property type="entry name" value="Protein_kinase_ATP_BS"/>
</dbReference>
<keyword evidence="16" id="KW-0675">Receptor</keyword>
<keyword evidence="15 21" id="KW-0472">Membrane</keyword>
<evidence type="ECO:0000256" key="17">
    <source>
        <dbReference type="ARBA" id="ARBA00023180"/>
    </source>
</evidence>
<feature type="domain" description="Protein kinase" evidence="23">
    <location>
        <begin position="341"/>
        <end position="620"/>
    </location>
</feature>
<dbReference type="SUPFAM" id="SSF49899">
    <property type="entry name" value="Concanavalin A-like lectins/glucanases"/>
    <property type="match status" value="1"/>
</dbReference>
<evidence type="ECO:0000313" key="24">
    <source>
        <dbReference type="EMBL" id="KAJ8550980.1"/>
    </source>
</evidence>
<gene>
    <name evidence="24" type="ORF">K7X08_000350</name>
</gene>
<keyword evidence="7" id="KW-0808">Transferase</keyword>
<evidence type="ECO:0000256" key="12">
    <source>
        <dbReference type="ARBA" id="ARBA00022777"/>
    </source>
</evidence>
<dbReference type="OrthoDB" id="543442at2759"/>
<evidence type="ECO:0000256" key="8">
    <source>
        <dbReference type="ARBA" id="ARBA00022692"/>
    </source>
</evidence>
<reference evidence="25" key="1">
    <citation type="journal article" date="2023" name="Proc. Natl. Acad. Sci. U.S.A.">
        <title>Genomic and structural basis for evolution of tropane alkaloid biosynthesis.</title>
        <authorList>
            <person name="Wanga Y.-J."/>
            <person name="Taina T."/>
            <person name="Yua J.-Y."/>
            <person name="Lia J."/>
            <person name="Xua B."/>
            <person name="Chenc J."/>
            <person name="D'Auriad J.C."/>
            <person name="Huanga J.-P."/>
            <person name="Huanga S.-X."/>
        </authorList>
    </citation>
    <scope>NUCLEOTIDE SEQUENCE [LARGE SCALE GENOMIC DNA]</scope>
    <source>
        <strain evidence="25">cv. KIB-2019</strain>
    </source>
</reference>
<evidence type="ECO:0000256" key="21">
    <source>
        <dbReference type="SAM" id="Phobius"/>
    </source>
</evidence>
<dbReference type="FunFam" id="2.60.120.200:FF:000051">
    <property type="entry name" value="L-type lectin-domain containing receptor kinase V.9"/>
    <property type="match status" value="1"/>
</dbReference>
<comment type="similarity">
    <text evidence="2">In the N-terminal section; belongs to the leguminous lectin family.</text>
</comment>
<keyword evidence="13 20" id="KW-0067">ATP-binding</keyword>
<dbReference type="FunFam" id="3.30.200.20:FF:000112">
    <property type="entry name" value="Lectin-domain containing receptor kinase A4.3"/>
    <property type="match status" value="1"/>
</dbReference>
<feature type="binding site" evidence="20">
    <location>
        <position position="370"/>
    </location>
    <ligand>
        <name>ATP</name>
        <dbReference type="ChEBI" id="CHEBI:30616"/>
    </ligand>
</feature>
<keyword evidence="8 21" id="KW-0812">Transmembrane</keyword>
<organism evidence="24 25">
    <name type="scientific">Anisodus acutangulus</name>
    <dbReference type="NCBI Taxonomy" id="402998"/>
    <lineage>
        <taxon>Eukaryota</taxon>
        <taxon>Viridiplantae</taxon>
        <taxon>Streptophyta</taxon>
        <taxon>Embryophyta</taxon>
        <taxon>Tracheophyta</taxon>
        <taxon>Spermatophyta</taxon>
        <taxon>Magnoliopsida</taxon>
        <taxon>eudicotyledons</taxon>
        <taxon>Gunneridae</taxon>
        <taxon>Pentapetalae</taxon>
        <taxon>asterids</taxon>
        <taxon>lamiids</taxon>
        <taxon>Solanales</taxon>
        <taxon>Solanaceae</taxon>
        <taxon>Solanoideae</taxon>
        <taxon>Hyoscyameae</taxon>
        <taxon>Anisodus</taxon>
    </lineage>
</organism>
<evidence type="ECO:0000256" key="1">
    <source>
        <dbReference type="ARBA" id="ARBA00004251"/>
    </source>
</evidence>
<comment type="caution">
    <text evidence="24">The sequence shown here is derived from an EMBL/GenBank/DDBJ whole genome shotgun (WGS) entry which is preliminary data.</text>
</comment>
<sequence length="664" mass="73857">MFLNFIILVALFLVDFAPASCEVDAFTYNGFQSVNFSLDGIAKLTSNGLLQLTDSQTQDQGHAFYPNPIHFKNSPNDTAFTFSTTFVFAIRSIYENLSGHGLVFVIAPQRRLEGSLANHYLGLFNSANNGKSSNHVVGVELDTIYSEDFGDINDNHVGIDINGLKSVTAHTAGYFDGTGLFHNLTLISGQAMQVWVDYDGSTKQINVTIAPLHVGKPVRPLLAFSYDLSPILDQKMYVGFSSSTGSVPTHHYILGWSFKTNGKAQELSQLPNLPRFGRKETSRFVMIGLPLISLVLLVVATSVVVYYVRRKKYEEILEDWEREYRPQRFNYKDLYKATKGFREKELLGAGGFGKVYKGVMPITKLEIAVKTISHESRQGMKEFVSEIVSIGRIQHRNVVPLLGYCRRKGELLLVYEYMSNGSLDRYLYDQPRFTLDWNQRFRVIRGVASGLLFLHEECDHVVVHRDIKASNVLLDGELNGRLGDFGLARLYGHGTDPQTTRVVGTLGYLAPEHTRTGRAAPSTDVFSFGAFLLEVACGRRPIQPRQEGDDLILVDWVFSCWNRGNILEAVDPNIGIDFVPGQVELVLKLGLFCSHSEPSFRPTMRQILLFLDGVVDLPELSALGVSSAGLTFDLRGGFDDFVKSYPSSSVNAHSGSPSVTLISL</sequence>
<dbReference type="FunFam" id="1.10.510.10:FF:000108">
    <property type="entry name" value="L-type lectin-domain containing receptor kinase S.4"/>
    <property type="match status" value="1"/>
</dbReference>
<dbReference type="Pfam" id="PF00139">
    <property type="entry name" value="Lectin_legB"/>
    <property type="match status" value="1"/>
</dbReference>